<feature type="non-terminal residue" evidence="2">
    <location>
        <position position="1"/>
    </location>
</feature>
<keyword evidence="3" id="KW-1185">Reference proteome</keyword>
<accession>A0A392TBC8</accession>
<sequence>KCYSFSVTPINGEEMWPAVKGDEMLPPSCNRGPGRPKKPKKVRRRVLDEDRV</sequence>
<feature type="region of interest" description="Disordered" evidence="1">
    <location>
        <begin position="22"/>
        <end position="52"/>
    </location>
</feature>
<dbReference type="EMBL" id="LXQA010545923">
    <property type="protein sequence ID" value="MCI58419.1"/>
    <property type="molecule type" value="Genomic_DNA"/>
</dbReference>
<protein>
    <submittedName>
        <fullName evidence="2">Uncharacterized protein</fullName>
    </submittedName>
</protein>
<feature type="compositionally biased region" description="Basic residues" evidence="1">
    <location>
        <begin position="34"/>
        <end position="44"/>
    </location>
</feature>
<dbReference type="Proteomes" id="UP000265520">
    <property type="component" value="Unassembled WGS sequence"/>
</dbReference>
<proteinExistence type="predicted"/>
<evidence type="ECO:0000313" key="3">
    <source>
        <dbReference type="Proteomes" id="UP000265520"/>
    </source>
</evidence>
<name>A0A392TBC8_9FABA</name>
<organism evidence="2 3">
    <name type="scientific">Trifolium medium</name>
    <dbReference type="NCBI Taxonomy" id="97028"/>
    <lineage>
        <taxon>Eukaryota</taxon>
        <taxon>Viridiplantae</taxon>
        <taxon>Streptophyta</taxon>
        <taxon>Embryophyta</taxon>
        <taxon>Tracheophyta</taxon>
        <taxon>Spermatophyta</taxon>
        <taxon>Magnoliopsida</taxon>
        <taxon>eudicotyledons</taxon>
        <taxon>Gunneridae</taxon>
        <taxon>Pentapetalae</taxon>
        <taxon>rosids</taxon>
        <taxon>fabids</taxon>
        <taxon>Fabales</taxon>
        <taxon>Fabaceae</taxon>
        <taxon>Papilionoideae</taxon>
        <taxon>50 kb inversion clade</taxon>
        <taxon>NPAAA clade</taxon>
        <taxon>Hologalegina</taxon>
        <taxon>IRL clade</taxon>
        <taxon>Trifolieae</taxon>
        <taxon>Trifolium</taxon>
    </lineage>
</organism>
<dbReference type="AlphaFoldDB" id="A0A392TBC8"/>
<evidence type="ECO:0000313" key="2">
    <source>
        <dbReference type="EMBL" id="MCI58419.1"/>
    </source>
</evidence>
<comment type="caution">
    <text evidence="2">The sequence shown here is derived from an EMBL/GenBank/DDBJ whole genome shotgun (WGS) entry which is preliminary data.</text>
</comment>
<evidence type="ECO:0000256" key="1">
    <source>
        <dbReference type="SAM" id="MobiDB-lite"/>
    </source>
</evidence>
<reference evidence="2 3" key="1">
    <citation type="journal article" date="2018" name="Front. Plant Sci.">
        <title>Red Clover (Trifolium pratense) and Zigzag Clover (T. medium) - A Picture of Genomic Similarities and Differences.</title>
        <authorList>
            <person name="Dluhosova J."/>
            <person name="Istvanek J."/>
            <person name="Nedelnik J."/>
            <person name="Repkova J."/>
        </authorList>
    </citation>
    <scope>NUCLEOTIDE SEQUENCE [LARGE SCALE GENOMIC DNA]</scope>
    <source>
        <strain evidence="3">cv. 10/8</strain>
        <tissue evidence="2">Leaf</tissue>
    </source>
</reference>